<dbReference type="Gene3D" id="3.40.50.300">
    <property type="entry name" value="P-loop containing nucleotide triphosphate hydrolases"/>
    <property type="match status" value="2"/>
</dbReference>
<dbReference type="InterPro" id="IPR000863">
    <property type="entry name" value="Sulfotransferase_dom"/>
</dbReference>
<evidence type="ECO:0000256" key="2">
    <source>
        <dbReference type="ARBA" id="ARBA00022679"/>
    </source>
</evidence>
<organism evidence="5 6">
    <name type="scientific">Rhamnella rubrinervis</name>
    <dbReference type="NCBI Taxonomy" id="2594499"/>
    <lineage>
        <taxon>Eukaryota</taxon>
        <taxon>Viridiplantae</taxon>
        <taxon>Streptophyta</taxon>
        <taxon>Embryophyta</taxon>
        <taxon>Tracheophyta</taxon>
        <taxon>Spermatophyta</taxon>
        <taxon>Magnoliopsida</taxon>
        <taxon>eudicotyledons</taxon>
        <taxon>Gunneridae</taxon>
        <taxon>Pentapetalae</taxon>
        <taxon>rosids</taxon>
        <taxon>fabids</taxon>
        <taxon>Rosales</taxon>
        <taxon>Rhamnaceae</taxon>
        <taxon>rhamnoid group</taxon>
        <taxon>Rhamneae</taxon>
        <taxon>Rhamnella</taxon>
    </lineage>
</organism>
<dbReference type="GO" id="GO:0008146">
    <property type="term" value="F:sulfotransferase activity"/>
    <property type="evidence" value="ECO:0007669"/>
    <property type="project" value="InterPro"/>
</dbReference>
<dbReference type="Pfam" id="PF00685">
    <property type="entry name" value="Sulfotransfer_1"/>
    <property type="match status" value="2"/>
</dbReference>
<evidence type="ECO:0000259" key="4">
    <source>
        <dbReference type="Pfam" id="PF00685"/>
    </source>
</evidence>
<sequence length="301" mass="34948">MDLPKQQREVPNKAFFQTLALPTRNHAKTPQPLPILPKYLQDDLISKECIDFLPSLPIEKGWPAPTLHQYQRFWYPTRQLAGVLSCQIHFQAKDTRILPASSPKSGTTWLKAITFALINRARYPDLKQHSLLTNNSHILVETQSEGTITLEELFEKFCKGVCLYGPFWKESLENPVRVFFLRVEEEMKERPILQLKRLPDFIGCPYATEEIGWLHWVPIFTRRSFERYIEHVVKDILRLCSFETLSDLEMNKNGKLSAGQEKNAFFLRGEVGNWMNYLTAEMAQELDKITDQKCNGSGLKF</sequence>
<feature type="domain" description="Sulfotransferase" evidence="4">
    <location>
        <begin position="144"/>
        <end position="297"/>
    </location>
</feature>
<comment type="similarity">
    <text evidence="1 3">Belongs to the sulfotransferase 1 family.</text>
</comment>
<keyword evidence="2 3" id="KW-0808">Transferase</keyword>
<evidence type="ECO:0000256" key="3">
    <source>
        <dbReference type="RuleBase" id="RU361155"/>
    </source>
</evidence>
<dbReference type="InterPro" id="IPR027417">
    <property type="entry name" value="P-loop_NTPase"/>
</dbReference>
<feature type="domain" description="Sulfotransferase" evidence="4">
    <location>
        <begin position="95"/>
        <end position="137"/>
    </location>
</feature>
<accession>A0A8K0DNX8</accession>
<keyword evidence="6" id="KW-1185">Reference proteome</keyword>
<dbReference type="OrthoDB" id="205623at2759"/>
<dbReference type="EC" id="2.8.2.-" evidence="3"/>
<reference evidence="5" key="1">
    <citation type="submission" date="2020-03" db="EMBL/GenBank/DDBJ databases">
        <title>A high-quality chromosome-level genome assembly of a woody plant with both climbing and erect habits, Rhamnella rubrinervis.</title>
        <authorList>
            <person name="Lu Z."/>
            <person name="Yang Y."/>
            <person name="Zhu X."/>
            <person name="Sun Y."/>
        </authorList>
    </citation>
    <scope>NUCLEOTIDE SEQUENCE</scope>
    <source>
        <strain evidence="5">BYM</strain>
        <tissue evidence="5">Leaf</tissue>
    </source>
</reference>
<name>A0A8K0DNX8_9ROSA</name>
<gene>
    <name evidence="5" type="ORF">FNV43_RR26355</name>
</gene>
<evidence type="ECO:0000313" key="6">
    <source>
        <dbReference type="Proteomes" id="UP000796880"/>
    </source>
</evidence>
<dbReference type="PANTHER" id="PTHR11783">
    <property type="entry name" value="SULFOTRANSFERASE SULT"/>
    <property type="match status" value="1"/>
</dbReference>
<dbReference type="SUPFAM" id="SSF52540">
    <property type="entry name" value="P-loop containing nucleoside triphosphate hydrolases"/>
    <property type="match status" value="1"/>
</dbReference>
<protein>
    <recommendedName>
        <fullName evidence="3">Sulfotransferase</fullName>
        <ecNumber evidence="3">2.8.2.-</ecNumber>
    </recommendedName>
</protein>
<evidence type="ECO:0000313" key="5">
    <source>
        <dbReference type="EMBL" id="KAF3431624.1"/>
    </source>
</evidence>
<dbReference type="Proteomes" id="UP000796880">
    <property type="component" value="Unassembled WGS sequence"/>
</dbReference>
<dbReference type="AlphaFoldDB" id="A0A8K0DNX8"/>
<proteinExistence type="inferred from homology"/>
<dbReference type="EMBL" id="VOIH02000012">
    <property type="protein sequence ID" value="KAF3431624.1"/>
    <property type="molecule type" value="Genomic_DNA"/>
</dbReference>
<evidence type="ECO:0000256" key="1">
    <source>
        <dbReference type="ARBA" id="ARBA00005771"/>
    </source>
</evidence>
<comment type="caution">
    <text evidence="5">The sequence shown here is derived from an EMBL/GenBank/DDBJ whole genome shotgun (WGS) entry which is preliminary data.</text>
</comment>